<evidence type="ECO:0000313" key="5">
    <source>
        <dbReference type="Proteomes" id="UP000230750"/>
    </source>
</evidence>
<evidence type="ECO:0000256" key="1">
    <source>
        <dbReference type="ARBA" id="ARBA00023002"/>
    </source>
</evidence>
<feature type="non-terminal residue" evidence="4">
    <location>
        <position position="144"/>
    </location>
</feature>
<organism evidence="4 5">
    <name type="scientific">Stichopus japonicus</name>
    <name type="common">Sea cucumber</name>
    <dbReference type="NCBI Taxonomy" id="307972"/>
    <lineage>
        <taxon>Eukaryota</taxon>
        <taxon>Metazoa</taxon>
        <taxon>Echinodermata</taxon>
        <taxon>Eleutherozoa</taxon>
        <taxon>Echinozoa</taxon>
        <taxon>Holothuroidea</taxon>
        <taxon>Aspidochirotacea</taxon>
        <taxon>Aspidochirotida</taxon>
        <taxon>Stichopodidae</taxon>
        <taxon>Apostichopus</taxon>
    </lineage>
</organism>
<evidence type="ECO:0000259" key="3">
    <source>
        <dbReference type="Pfam" id="PF02826"/>
    </source>
</evidence>
<dbReference type="Pfam" id="PF02826">
    <property type="entry name" value="2-Hacid_dh_C"/>
    <property type="match status" value="1"/>
</dbReference>
<name>A0A2G8LJL5_STIJA</name>
<dbReference type="GO" id="GO:0016491">
    <property type="term" value="F:oxidoreductase activity"/>
    <property type="evidence" value="ECO:0007669"/>
    <property type="project" value="UniProtKB-KW"/>
</dbReference>
<dbReference type="PANTHER" id="PTHR43333">
    <property type="entry name" value="2-HACID_DH_C DOMAIN-CONTAINING PROTEIN"/>
    <property type="match status" value="1"/>
</dbReference>
<keyword evidence="5" id="KW-1185">Reference proteome</keyword>
<dbReference type="PANTHER" id="PTHR43333:SF1">
    <property type="entry name" value="D-ISOMER SPECIFIC 2-HYDROXYACID DEHYDROGENASE NAD-BINDING DOMAIN-CONTAINING PROTEIN"/>
    <property type="match status" value="1"/>
</dbReference>
<evidence type="ECO:0000313" key="4">
    <source>
        <dbReference type="EMBL" id="PIK60370.1"/>
    </source>
</evidence>
<dbReference type="InterPro" id="IPR036291">
    <property type="entry name" value="NAD(P)-bd_dom_sf"/>
</dbReference>
<dbReference type="EMBL" id="MRZV01000058">
    <property type="protein sequence ID" value="PIK60370.1"/>
    <property type="molecule type" value="Genomic_DNA"/>
</dbReference>
<sequence>MLKLTRNHTLTEGEGQNELRIRTKRTTITNTFQTNLKHLFNSSVCRDRKYRTYRILKELTIGIIGAGDIGVEVARCCKCFGMKTIGLCKQDRPKEQRSQYIDVYLSGSKLSQLLAESDYICSILPSSPDTDNFFQEDTFSHCTK</sequence>
<evidence type="ECO:0000256" key="2">
    <source>
        <dbReference type="ARBA" id="ARBA00023027"/>
    </source>
</evidence>
<comment type="caution">
    <text evidence="4">The sequence shown here is derived from an EMBL/GenBank/DDBJ whole genome shotgun (WGS) entry which is preliminary data.</text>
</comment>
<reference evidence="4 5" key="1">
    <citation type="journal article" date="2017" name="PLoS Biol.">
        <title>The sea cucumber genome provides insights into morphological evolution and visceral regeneration.</title>
        <authorList>
            <person name="Zhang X."/>
            <person name="Sun L."/>
            <person name="Yuan J."/>
            <person name="Sun Y."/>
            <person name="Gao Y."/>
            <person name="Zhang L."/>
            <person name="Li S."/>
            <person name="Dai H."/>
            <person name="Hamel J.F."/>
            <person name="Liu C."/>
            <person name="Yu Y."/>
            <person name="Liu S."/>
            <person name="Lin W."/>
            <person name="Guo K."/>
            <person name="Jin S."/>
            <person name="Xu P."/>
            <person name="Storey K.B."/>
            <person name="Huan P."/>
            <person name="Zhang T."/>
            <person name="Zhou Y."/>
            <person name="Zhang J."/>
            <person name="Lin C."/>
            <person name="Li X."/>
            <person name="Xing L."/>
            <person name="Huo D."/>
            <person name="Sun M."/>
            <person name="Wang L."/>
            <person name="Mercier A."/>
            <person name="Li F."/>
            <person name="Yang H."/>
            <person name="Xiang J."/>
        </authorList>
    </citation>
    <scope>NUCLEOTIDE SEQUENCE [LARGE SCALE GENOMIC DNA]</scope>
    <source>
        <strain evidence="4">Shaxun</strain>
        <tissue evidence="4">Muscle</tissue>
    </source>
</reference>
<dbReference type="InterPro" id="IPR006140">
    <property type="entry name" value="D-isomer_DH_NAD-bd"/>
</dbReference>
<dbReference type="OrthoDB" id="298012at2759"/>
<keyword evidence="1" id="KW-0560">Oxidoreductase</keyword>
<dbReference type="Gene3D" id="3.40.50.720">
    <property type="entry name" value="NAD(P)-binding Rossmann-like Domain"/>
    <property type="match status" value="2"/>
</dbReference>
<keyword evidence="2" id="KW-0520">NAD</keyword>
<protein>
    <submittedName>
        <fullName evidence="4">Putative D-3-phosphoglycerate dehydrogenase-like</fullName>
    </submittedName>
</protein>
<dbReference type="STRING" id="307972.A0A2G8LJL5"/>
<proteinExistence type="predicted"/>
<dbReference type="Proteomes" id="UP000230750">
    <property type="component" value="Unassembled WGS sequence"/>
</dbReference>
<accession>A0A2G8LJL5</accession>
<feature type="domain" description="D-isomer specific 2-hydroxyacid dehydrogenase NAD-binding" evidence="3">
    <location>
        <begin position="46"/>
        <end position="143"/>
    </location>
</feature>
<dbReference type="GO" id="GO:0051287">
    <property type="term" value="F:NAD binding"/>
    <property type="evidence" value="ECO:0007669"/>
    <property type="project" value="InterPro"/>
</dbReference>
<gene>
    <name evidence="4" type="ORF">BSL78_02668</name>
</gene>
<dbReference type="SUPFAM" id="SSF51735">
    <property type="entry name" value="NAD(P)-binding Rossmann-fold domains"/>
    <property type="match status" value="1"/>
</dbReference>
<dbReference type="AlphaFoldDB" id="A0A2G8LJL5"/>